<keyword evidence="3" id="KW-1185">Reference proteome</keyword>
<evidence type="ECO:0000256" key="1">
    <source>
        <dbReference type="SAM" id="MobiDB-lite"/>
    </source>
</evidence>
<proteinExistence type="predicted"/>
<reference evidence="2 3" key="1">
    <citation type="submission" date="2009-11" db="EMBL/GenBank/DDBJ databases">
        <title>Annotation of Allomyces macrogynus ATCC 38327.</title>
        <authorList>
            <consortium name="The Broad Institute Genome Sequencing Platform"/>
            <person name="Russ C."/>
            <person name="Cuomo C."/>
            <person name="Burger G."/>
            <person name="Gray M.W."/>
            <person name="Holland P.W.H."/>
            <person name="King N."/>
            <person name="Lang F.B.F."/>
            <person name="Roger A.J."/>
            <person name="Ruiz-Trillo I."/>
            <person name="Young S.K."/>
            <person name="Zeng Q."/>
            <person name="Gargeya S."/>
            <person name="Fitzgerald M."/>
            <person name="Haas B."/>
            <person name="Abouelleil A."/>
            <person name="Alvarado L."/>
            <person name="Arachchi H.M."/>
            <person name="Berlin A."/>
            <person name="Chapman S.B."/>
            <person name="Gearin G."/>
            <person name="Goldberg J."/>
            <person name="Griggs A."/>
            <person name="Gujja S."/>
            <person name="Hansen M."/>
            <person name="Heiman D."/>
            <person name="Howarth C."/>
            <person name="Larimer J."/>
            <person name="Lui A."/>
            <person name="MacDonald P.J.P."/>
            <person name="McCowen C."/>
            <person name="Montmayeur A."/>
            <person name="Murphy C."/>
            <person name="Neiman D."/>
            <person name="Pearson M."/>
            <person name="Priest M."/>
            <person name="Roberts A."/>
            <person name="Saif S."/>
            <person name="Shea T."/>
            <person name="Sisk P."/>
            <person name="Stolte C."/>
            <person name="Sykes S."/>
            <person name="Wortman J."/>
            <person name="Nusbaum C."/>
            <person name="Birren B."/>
        </authorList>
    </citation>
    <scope>NUCLEOTIDE SEQUENCE [LARGE SCALE GENOMIC DNA]</scope>
    <source>
        <strain evidence="2 3">ATCC 38327</strain>
    </source>
</reference>
<protein>
    <submittedName>
        <fullName evidence="2">Uncharacterized protein</fullName>
    </submittedName>
</protein>
<name>A0A0L0SC60_ALLM3</name>
<accession>A0A0L0SC60</accession>
<dbReference type="EMBL" id="GG745335">
    <property type="protein sequence ID" value="KNE60076.1"/>
    <property type="molecule type" value="Genomic_DNA"/>
</dbReference>
<feature type="region of interest" description="Disordered" evidence="1">
    <location>
        <begin position="1"/>
        <end position="50"/>
    </location>
</feature>
<reference evidence="3" key="2">
    <citation type="submission" date="2009-11" db="EMBL/GenBank/DDBJ databases">
        <title>The Genome Sequence of Allomyces macrogynus strain ATCC 38327.</title>
        <authorList>
            <consortium name="The Broad Institute Genome Sequencing Platform"/>
            <person name="Russ C."/>
            <person name="Cuomo C."/>
            <person name="Shea T."/>
            <person name="Young S.K."/>
            <person name="Zeng Q."/>
            <person name="Koehrsen M."/>
            <person name="Haas B."/>
            <person name="Borodovsky M."/>
            <person name="Guigo R."/>
            <person name="Alvarado L."/>
            <person name="Berlin A."/>
            <person name="Borenstein D."/>
            <person name="Chen Z."/>
            <person name="Engels R."/>
            <person name="Freedman E."/>
            <person name="Gellesch M."/>
            <person name="Goldberg J."/>
            <person name="Griggs A."/>
            <person name="Gujja S."/>
            <person name="Heiman D."/>
            <person name="Hepburn T."/>
            <person name="Howarth C."/>
            <person name="Jen D."/>
            <person name="Larson L."/>
            <person name="Lewis B."/>
            <person name="Mehta T."/>
            <person name="Park D."/>
            <person name="Pearson M."/>
            <person name="Roberts A."/>
            <person name="Saif S."/>
            <person name="Shenoy N."/>
            <person name="Sisk P."/>
            <person name="Stolte C."/>
            <person name="Sykes S."/>
            <person name="Walk T."/>
            <person name="White J."/>
            <person name="Yandava C."/>
            <person name="Burger G."/>
            <person name="Gray M.W."/>
            <person name="Holland P.W.H."/>
            <person name="King N."/>
            <person name="Lang F.B.F."/>
            <person name="Roger A.J."/>
            <person name="Ruiz-Trillo I."/>
            <person name="Lander E."/>
            <person name="Nusbaum C."/>
        </authorList>
    </citation>
    <scope>NUCLEOTIDE SEQUENCE [LARGE SCALE GENOMIC DNA]</scope>
    <source>
        <strain evidence="3">ATCC 38327</strain>
    </source>
</reference>
<feature type="compositionally biased region" description="Low complexity" evidence="1">
    <location>
        <begin position="21"/>
        <end position="38"/>
    </location>
</feature>
<gene>
    <name evidence="2" type="ORF">AMAG_05507</name>
</gene>
<feature type="region of interest" description="Disordered" evidence="1">
    <location>
        <begin position="332"/>
        <end position="396"/>
    </location>
</feature>
<organism evidence="2 3">
    <name type="scientific">Allomyces macrogynus (strain ATCC 38327)</name>
    <name type="common">Allomyces javanicus var. macrogynus</name>
    <dbReference type="NCBI Taxonomy" id="578462"/>
    <lineage>
        <taxon>Eukaryota</taxon>
        <taxon>Fungi</taxon>
        <taxon>Fungi incertae sedis</taxon>
        <taxon>Blastocladiomycota</taxon>
        <taxon>Blastocladiomycetes</taxon>
        <taxon>Blastocladiales</taxon>
        <taxon>Blastocladiaceae</taxon>
        <taxon>Allomyces</taxon>
    </lineage>
</organism>
<dbReference type="Proteomes" id="UP000054350">
    <property type="component" value="Unassembled WGS sequence"/>
</dbReference>
<dbReference type="AlphaFoldDB" id="A0A0L0SC60"/>
<dbReference type="VEuPathDB" id="FungiDB:AMAG_05507"/>
<sequence length="396" mass="45008">MVDVGPTASRTTNNPAMPRRGSGMVTAETTTTTTAGTTSGTGGTSSLSREEAIRELEALRRRGYYRGPGVERADRAEVERAEQYVKEDAPVVEEHVRTKQYHEIIPTVKREREVAEIRHAVLPIREKAREDTVVTERMLPELRQEDYRLGISEEERRRNREISERLSRGYHEELPTEHEYRYSKPRVEEVVRPRIIHEVHPVVQREIDRERIEREYLPVRERIVEGVRVSEDIEPRRTASGLAPGATTTTTTERRYAEEPLPRSTRYIDEPRRYADEPLRRYADEPRTAYAREPPITSYRSGEPVHSRGVGEPRGGLTRAADTLLGRGERYAPASGYASRGPDVPLSRGASESYSSRYGDVRDDRYAGYGGGPYRGLTESRGYGQPGDLRPGSAFR</sequence>
<evidence type="ECO:0000313" key="2">
    <source>
        <dbReference type="EMBL" id="KNE60076.1"/>
    </source>
</evidence>
<evidence type="ECO:0000313" key="3">
    <source>
        <dbReference type="Proteomes" id="UP000054350"/>
    </source>
</evidence>
<dbReference type="OrthoDB" id="5598522at2759"/>
<feature type="region of interest" description="Disordered" evidence="1">
    <location>
        <begin position="294"/>
        <end position="317"/>
    </location>
</feature>
<feature type="region of interest" description="Disordered" evidence="1">
    <location>
        <begin position="238"/>
        <end position="259"/>
    </location>
</feature>